<evidence type="ECO:0000259" key="2">
    <source>
        <dbReference type="Pfam" id="PF21104"/>
    </source>
</evidence>
<dbReference type="InterPro" id="IPR008928">
    <property type="entry name" value="6-hairpin_glycosidase_sf"/>
</dbReference>
<dbReference type="EMBL" id="NHTK01005742">
    <property type="protein sequence ID" value="PPQ74591.1"/>
    <property type="molecule type" value="Genomic_DNA"/>
</dbReference>
<evidence type="ECO:0000313" key="3">
    <source>
        <dbReference type="EMBL" id="PPQ74591.1"/>
    </source>
</evidence>
<dbReference type="InterPro" id="IPR035396">
    <property type="entry name" value="Bac_rhamnosid6H"/>
</dbReference>
<dbReference type="Proteomes" id="UP000284842">
    <property type="component" value="Unassembled WGS sequence"/>
</dbReference>
<accession>A0A409W7S4</accession>
<dbReference type="InParanoid" id="A0A409W7S4"/>
<proteinExistence type="predicted"/>
<evidence type="ECO:0000259" key="1">
    <source>
        <dbReference type="Pfam" id="PF17389"/>
    </source>
</evidence>
<dbReference type="GO" id="GO:0005975">
    <property type="term" value="P:carbohydrate metabolic process"/>
    <property type="evidence" value="ECO:0007669"/>
    <property type="project" value="InterPro"/>
</dbReference>
<dbReference type="InterPro" id="IPR049164">
    <property type="entry name" value="Glyco_hydro_78_N"/>
</dbReference>
<evidence type="ECO:0000313" key="4">
    <source>
        <dbReference type="Proteomes" id="UP000284842"/>
    </source>
</evidence>
<dbReference type="OrthoDB" id="10036721at2759"/>
<name>A0A409W7S4_9AGAR</name>
<feature type="domain" description="Alpha-L-rhamnosidase six-hairpin glycosidase" evidence="1">
    <location>
        <begin position="199"/>
        <end position="517"/>
    </location>
</feature>
<dbReference type="Pfam" id="PF17389">
    <property type="entry name" value="Bac_rhamnosid6H"/>
    <property type="match status" value="1"/>
</dbReference>
<protein>
    <submittedName>
        <fullName evidence="3">Uncharacterized protein</fullName>
    </submittedName>
</protein>
<gene>
    <name evidence="3" type="ORF">CVT24_004190</name>
</gene>
<dbReference type="Pfam" id="PF21104">
    <property type="entry name" value="Glyco_hydro_78_N"/>
    <property type="match status" value="1"/>
</dbReference>
<keyword evidence="4" id="KW-1185">Reference proteome</keyword>
<sequence length="552" mass="61651">MLPQQRAATFASVASQLSPTLHRWPRTPQRIVSFAPSKKSFFGVQPSTSTEHNISDLPSLRWGKDDDFVLDFGVHMVGTLSFQLNSVGEHMDAPCRLRLVFGESPLDVTMDMEGVKTWISTSWLPDEIINVDICPERVEIKRRHAFRFLRIQVIDTSIKFRVTFSNVVCQCVSAVNQKTKIEAFSFGDGVDETKRKEAQLLQVIDHVSIMTLRDCMQTVFEDGPRRDRRMWLGDLRLQAQVNYVTIKDFDLVKRCLFMFAAVARPDKSLPACLFEKPALAAASDYILEYDALFAAIVYDYVVASGDVETGRVLWSTVLDCLRRPLEYIDPKTMTFVGTRGKDWQFLDWAPGVDTSAGSHGLVLYCLKAARKLADLVQVDFPHTKTLDGMAAATASAVLEDGVIVSGPDKQVSYACASWVVLSEAFPVDVARAALLKTLAHPKAVKPMTPYAWHHVCDALLVAGCQDECLDMIQTYWGGMIRAGADTFWEVYDPANPKASPYGDVRNNSFCHAWSCTPSLMLRTHLLDKVGGKRTGTITMGEIDDLWIKQSTV</sequence>
<dbReference type="AlphaFoldDB" id="A0A409W7S4"/>
<dbReference type="GO" id="GO:0003824">
    <property type="term" value="F:catalytic activity"/>
    <property type="evidence" value="ECO:0007669"/>
    <property type="project" value="UniProtKB-ARBA"/>
</dbReference>
<feature type="domain" description="Glycosyl hydrolase family 78 alpha-rhamnosidase N-terminal" evidence="2">
    <location>
        <begin position="28"/>
        <end position="171"/>
    </location>
</feature>
<dbReference type="Gene3D" id="1.50.10.10">
    <property type="match status" value="1"/>
</dbReference>
<dbReference type="InterPro" id="IPR012341">
    <property type="entry name" value="6hp_glycosidase-like_sf"/>
</dbReference>
<reference evidence="3 4" key="1">
    <citation type="journal article" date="2018" name="Evol. Lett.">
        <title>Horizontal gene cluster transfer increased hallucinogenic mushroom diversity.</title>
        <authorList>
            <person name="Reynolds H.T."/>
            <person name="Vijayakumar V."/>
            <person name="Gluck-Thaler E."/>
            <person name="Korotkin H.B."/>
            <person name="Matheny P.B."/>
            <person name="Slot J.C."/>
        </authorList>
    </citation>
    <scope>NUCLEOTIDE SEQUENCE [LARGE SCALE GENOMIC DNA]</scope>
    <source>
        <strain evidence="3 4">2629</strain>
    </source>
</reference>
<organism evidence="3 4">
    <name type="scientific">Panaeolus cyanescens</name>
    <dbReference type="NCBI Taxonomy" id="181874"/>
    <lineage>
        <taxon>Eukaryota</taxon>
        <taxon>Fungi</taxon>
        <taxon>Dikarya</taxon>
        <taxon>Basidiomycota</taxon>
        <taxon>Agaricomycotina</taxon>
        <taxon>Agaricomycetes</taxon>
        <taxon>Agaricomycetidae</taxon>
        <taxon>Agaricales</taxon>
        <taxon>Agaricineae</taxon>
        <taxon>Galeropsidaceae</taxon>
        <taxon>Panaeolus</taxon>
    </lineage>
</organism>
<comment type="caution">
    <text evidence="3">The sequence shown here is derived from an EMBL/GenBank/DDBJ whole genome shotgun (WGS) entry which is preliminary data.</text>
</comment>
<dbReference type="SUPFAM" id="SSF48208">
    <property type="entry name" value="Six-hairpin glycosidases"/>
    <property type="match status" value="1"/>
</dbReference>
<dbReference type="PANTHER" id="PTHR34987:SF4">
    <property type="entry name" value="ALPHA-L-RHAMNOSIDASE C-TERMINAL DOMAIN-CONTAINING PROTEIN"/>
    <property type="match status" value="1"/>
</dbReference>
<dbReference type="PANTHER" id="PTHR34987">
    <property type="entry name" value="C, PUTATIVE (AFU_ORTHOLOGUE AFUA_3G02880)-RELATED"/>
    <property type="match status" value="1"/>
</dbReference>